<dbReference type="EMBL" id="JAAOYM010000001">
    <property type="protein sequence ID" value="NIJ14030.1"/>
    <property type="molecule type" value="Genomic_DNA"/>
</dbReference>
<organism evidence="1 2">
    <name type="scientific">Saccharomonospora amisosensis</name>
    <dbReference type="NCBI Taxonomy" id="1128677"/>
    <lineage>
        <taxon>Bacteria</taxon>
        <taxon>Bacillati</taxon>
        <taxon>Actinomycetota</taxon>
        <taxon>Actinomycetes</taxon>
        <taxon>Pseudonocardiales</taxon>
        <taxon>Pseudonocardiaceae</taxon>
        <taxon>Saccharomonospora</taxon>
    </lineage>
</organism>
<dbReference type="Proteomes" id="UP000545493">
    <property type="component" value="Unassembled WGS sequence"/>
</dbReference>
<accession>A0A7X5UTS6</accession>
<proteinExistence type="predicted"/>
<evidence type="ECO:0000313" key="2">
    <source>
        <dbReference type="Proteomes" id="UP000545493"/>
    </source>
</evidence>
<name>A0A7X5UTS6_9PSEU</name>
<sequence>MIDNVRLTPVNRTFAITLVLGWNESIAGCGARAVRTRDAVGPPETLETLGTLVIAHDTGNSNPALALFRDLVDLTGSVSGYPNYVDSRLLRHIVDHSHRPADAELLGSSRRPGWQTDWS</sequence>
<dbReference type="AlphaFoldDB" id="A0A7X5UTS6"/>
<gene>
    <name evidence="1" type="ORF">FHU38_004374</name>
</gene>
<evidence type="ECO:0000313" key="1">
    <source>
        <dbReference type="EMBL" id="NIJ14030.1"/>
    </source>
</evidence>
<dbReference type="RefSeq" id="WP_167174477.1">
    <property type="nucleotide sequence ID" value="NZ_JAAOYM010000001.1"/>
</dbReference>
<keyword evidence="2" id="KW-1185">Reference proteome</keyword>
<comment type="caution">
    <text evidence="1">The sequence shown here is derived from an EMBL/GenBank/DDBJ whole genome shotgun (WGS) entry which is preliminary data.</text>
</comment>
<reference evidence="1 2" key="1">
    <citation type="submission" date="2020-03" db="EMBL/GenBank/DDBJ databases">
        <title>Sequencing the genomes of 1000 actinobacteria strains.</title>
        <authorList>
            <person name="Klenk H.-P."/>
        </authorList>
    </citation>
    <scope>NUCLEOTIDE SEQUENCE [LARGE SCALE GENOMIC DNA]</scope>
    <source>
        <strain evidence="1 2">DSM 45685</strain>
    </source>
</reference>
<protein>
    <submittedName>
        <fullName evidence="1">Uncharacterized protein</fullName>
    </submittedName>
</protein>